<dbReference type="Proteomes" id="UP000295504">
    <property type="component" value="Unassembled WGS sequence"/>
</dbReference>
<gene>
    <name evidence="2" type="ORF">EDD79_10228</name>
</gene>
<keyword evidence="1" id="KW-0472">Membrane</keyword>
<organism evidence="2 3">
    <name type="scientific">Serpentinicella alkaliphila</name>
    <dbReference type="NCBI Taxonomy" id="1734049"/>
    <lineage>
        <taxon>Bacteria</taxon>
        <taxon>Bacillati</taxon>
        <taxon>Bacillota</taxon>
        <taxon>Clostridia</taxon>
        <taxon>Peptostreptococcales</taxon>
        <taxon>Natronincolaceae</taxon>
        <taxon>Serpentinicella</taxon>
    </lineage>
</organism>
<accession>A0A4R2TE92</accession>
<name>A0A4R2TE92_9FIRM</name>
<dbReference type="EMBL" id="SLYC01000022">
    <property type="protein sequence ID" value="TCQ01810.1"/>
    <property type="molecule type" value="Genomic_DNA"/>
</dbReference>
<evidence type="ECO:0008006" key="4">
    <source>
        <dbReference type="Google" id="ProtNLM"/>
    </source>
</evidence>
<keyword evidence="3" id="KW-1185">Reference proteome</keyword>
<evidence type="ECO:0000313" key="3">
    <source>
        <dbReference type="Proteomes" id="UP000295504"/>
    </source>
</evidence>
<keyword evidence="1" id="KW-1133">Transmembrane helix</keyword>
<dbReference type="AlphaFoldDB" id="A0A4R2TE92"/>
<keyword evidence="1" id="KW-0812">Transmembrane</keyword>
<reference evidence="2 3" key="1">
    <citation type="submission" date="2019-03" db="EMBL/GenBank/DDBJ databases">
        <title>Genomic Encyclopedia of Type Strains, Phase IV (KMG-IV): sequencing the most valuable type-strain genomes for metagenomic binning, comparative biology and taxonomic classification.</title>
        <authorList>
            <person name="Goeker M."/>
        </authorList>
    </citation>
    <scope>NUCLEOTIDE SEQUENCE [LARGE SCALE GENOMIC DNA]</scope>
    <source>
        <strain evidence="2 3">DSM 100013</strain>
    </source>
</reference>
<evidence type="ECO:0000313" key="2">
    <source>
        <dbReference type="EMBL" id="TCQ01810.1"/>
    </source>
</evidence>
<feature type="transmembrane region" description="Helical" evidence="1">
    <location>
        <begin position="6"/>
        <end position="24"/>
    </location>
</feature>
<protein>
    <recommendedName>
        <fullName evidence="4">MetS family NSS transporter small subunit</fullName>
    </recommendedName>
</protein>
<evidence type="ECO:0000256" key="1">
    <source>
        <dbReference type="SAM" id="Phobius"/>
    </source>
</evidence>
<comment type="caution">
    <text evidence="2">The sequence shown here is derived from an EMBL/GenBank/DDBJ whole genome shotgun (WGS) entry which is preliminary data.</text>
</comment>
<proteinExistence type="predicted"/>
<sequence>MSTTSVIMMVCTLGFYGFGFIYLLNKAYKSGKEDNE</sequence>